<dbReference type="RefSeq" id="XP_033394100.1">
    <property type="nucleotide sequence ID" value="XM_033537358.1"/>
</dbReference>
<proteinExistence type="predicted"/>
<evidence type="ECO:0000313" key="1">
    <source>
        <dbReference type="EMBL" id="KAF2138387.1"/>
    </source>
</evidence>
<reference evidence="1" key="1">
    <citation type="journal article" date="2020" name="Stud. Mycol.">
        <title>101 Dothideomycetes genomes: a test case for predicting lifestyles and emergence of pathogens.</title>
        <authorList>
            <person name="Haridas S."/>
            <person name="Albert R."/>
            <person name="Binder M."/>
            <person name="Bloem J."/>
            <person name="Labutti K."/>
            <person name="Salamov A."/>
            <person name="Andreopoulos B."/>
            <person name="Baker S."/>
            <person name="Barry K."/>
            <person name="Bills G."/>
            <person name="Bluhm B."/>
            <person name="Cannon C."/>
            <person name="Castanera R."/>
            <person name="Culley D."/>
            <person name="Daum C."/>
            <person name="Ezra D."/>
            <person name="Gonzalez J."/>
            <person name="Henrissat B."/>
            <person name="Kuo A."/>
            <person name="Liang C."/>
            <person name="Lipzen A."/>
            <person name="Lutzoni F."/>
            <person name="Magnuson J."/>
            <person name="Mondo S."/>
            <person name="Nolan M."/>
            <person name="Ohm R."/>
            <person name="Pangilinan J."/>
            <person name="Park H.-J."/>
            <person name="Ramirez L."/>
            <person name="Alfaro M."/>
            <person name="Sun H."/>
            <person name="Tritt A."/>
            <person name="Yoshinaga Y."/>
            <person name="Zwiers L.-H."/>
            <person name="Turgeon B."/>
            <person name="Goodwin S."/>
            <person name="Spatafora J."/>
            <person name="Crous P."/>
            <person name="Grigoriev I."/>
        </authorList>
    </citation>
    <scope>NUCLEOTIDE SEQUENCE</scope>
    <source>
        <strain evidence="1">CBS 121167</strain>
    </source>
</reference>
<gene>
    <name evidence="1" type="ORF">K452DRAFT_234287</name>
</gene>
<sequence>LTPEETRVKKLSSLIYLAFSTASEVNRAIKNRLFITGLSLRVEPLRAYP</sequence>
<organism evidence="1 2">
    <name type="scientific">Aplosporella prunicola CBS 121167</name>
    <dbReference type="NCBI Taxonomy" id="1176127"/>
    <lineage>
        <taxon>Eukaryota</taxon>
        <taxon>Fungi</taxon>
        <taxon>Dikarya</taxon>
        <taxon>Ascomycota</taxon>
        <taxon>Pezizomycotina</taxon>
        <taxon>Dothideomycetes</taxon>
        <taxon>Dothideomycetes incertae sedis</taxon>
        <taxon>Botryosphaeriales</taxon>
        <taxon>Aplosporellaceae</taxon>
        <taxon>Aplosporella</taxon>
    </lineage>
</organism>
<name>A0A6A6B5Y3_9PEZI</name>
<keyword evidence="2" id="KW-1185">Reference proteome</keyword>
<dbReference type="OrthoDB" id="3558767at2759"/>
<dbReference type="GeneID" id="54294854"/>
<accession>A0A6A6B5Y3</accession>
<dbReference type="EMBL" id="ML995497">
    <property type="protein sequence ID" value="KAF2138387.1"/>
    <property type="molecule type" value="Genomic_DNA"/>
</dbReference>
<protein>
    <submittedName>
        <fullName evidence="1">Uncharacterized protein</fullName>
    </submittedName>
</protein>
<dbReference type="Proteomes" id="UP000799438">
    <property type="component" value="Unassembled WGS sequence"/>
</dbReference>
<feature type="non-terminal residue" evidence="1">
    <location>
        <position position="1"/>
    </location>
</feature>
<dbReference type="AlphaFoldDB" id="A0A6A6B5Y3"/>
<evidence type="ECO:0000313" key="2">
    <source>
        <dbReference type="Proteomes" id="UP000799438"/>
    </source>
</evidence>